<evidence type="ECO:0000313" key="3">
    <source>
        <dbReference type="Proteomes" id="UP000316304"/>
    </source>
</evidence>
<feature type="domain" description="NAD-dependent epimerase/dehydratase" evidence="1">
    <location>
        <begin position="4"/>
        <end position="214"/>
    </location>
</feature>
<dbReference type="AlphaFoldDB" id="A0A5C6CLY5"/>
<dbReference type="PANTHER" id="PTHR48079">
    <property type="entry name" value="PROTEIN YEEZ"/>
    <property type="match status" value="1"/>
</dbReference>
<dbReference type="EMBL" id="SJPT01000003">
    <property type="protein sequence ID" value="TWU24341.1"/>
    <property type="molecule type" value="Genomic_DNA"/>
</dbReference>
<dbReference type="Proteomes" id="UP000316304">
    <property type="component" value="Unassembled WGS sequence"/>
</dbReference>
<keyword evidence="3" id="KW-1185">Reference proteome</keyword>
<gene>
    <name evidence="2" type="ORF">Pla52o_22680</name>
</gene>
<comment type="caution">
    <text evidence="2">The sequence shown here is derived from an EMBL/GenBank/DDBJ whole genome shotgun (WGS) entry which is preliminary data.</text>
</comment>
<dbReference type="Pfam" id="PF01370">
    <property type="entry name" value="Epimerase"/>
    <property type="match status" value="1"/>
</dbReference>
<name>A0A5C6CLY5_9BACT</name>
<sequence length="353" mass="38705">MTHALVTGATGFIGTHLVRDLMRRGHDVTCLVREHSDRSQLEAFHPRFAVGDVSDRNSIHRALDGVDVVYHLAGVTKCLRTKDYAKVNEQGVANVAACCSEIDRAPILTVVSSLAAAGPSLGDQPRSEAEACKPVSDYGRSKLAGERAAMRFAGEVPTTIVRPPIVLGQGDPNGLEMFKTIAKFGFHLAPGFDEDRVSVIHAEDLAKALILASSRGLRVTTNPDDAQGVYFATDEENPTYAELGRMIGRTLGRYHAWVIRSPKSAVWAIAAVNELVSQIVRRPHVLNWDKAREATAGSWTCTAAALNRDTGFTPDYSLQQRLAQTTQWYVQQGWLQAPRQMQPAWKKRHPTVS</sequence>
<dbReference type="InterPro" id="IPR001509">
    <property type="entry name" value="Epimerase_deHydtase"/>
</dbReference>
<dbReference type="RefSeq" id="WP_146594532.1">
    <property type="nucleotide sequence ID" value="NZ_SJPT01000003.1"/>
</dbReference>
<evidence type="ECO:0000259" key="1">
    <source>
        <dbReference type="Pfam" id="PF01370"/>
    </source>
</evidence>
<dbReference type="Gene3D" id="3.40.50.720">
    <property type="entry name" value="NAD(P)-binding Rossmann-like Domain"/>
    <property type="match status" value="1"/>
</dbReference>
<dbReference type="SUPFAM" id="SSF51735">
    <property type="entry name" value="NAD(P)-binding Rossmann-fold domains"/>
    <property type="match status" value="1"/>
</dbReference>
<dbReference type="GO" id="GO:0004029">
    <property type="term" value="F:aldehyde dehydrogenase (NAD+) activity"/>
    <property type="evidence" value="ECO:0007669"/>
    <property type="project" value="TreeGrafter"/>
</dbReference>
<dbReference type="GO" id="GO:0016853">
    <property type="term" value="F:isomerase activity"/>
    <property type="evidence" value="ECO:0007669"/>
    <property type="project" value="UniProtKB-KW"/>
</dbReference>
<keyword evidence="2" id="KW-0413">Isomerase</keyword>
<dbReference type="GO" id="GO:0005737">
    <property type="term" value="C:cytoplasm"/>
    <property type="evidence" value="ECO:0007669"/>
    <property type="project" value="TreeGrafter"/>
</dbReference>
<dbReference type="PANTHER" id="PTHR48079:SF6">
    <property type="entry name" value="NAD(P)-BINDING DOMAIN-CONTAINING PROTEIN-RELATED"/>
    <property type="match status" value="1"/>
</dbReference>
<dbReference type="InterPro" id="IPR051783">
    <property type="entry name" value="NAD(P)-dependent_oxidoreduct"/>
</dbReference>
<protein>
    <submittedName>
        <fullName evidence="2">3 beta-hydroxysteroid dehydrogenase/Delta 5--&gt;4-isomerase</fullName>
    </submittedName>
</protein>
<accession>A0A5C6CLY5</accession>
<organism evidence="2 3">
    <name type="scientific">Novipirellula galeiformis</name>
    <dbReference type="NCBI Taxonomy" id="2528004"/>
    <lineage>
        <taxon>Bacteria</taxon>
        <taxon>Pseudomonadati</taxon>
        <taxon>Planctomycetota</taxon>
        <taxon>Planctomycetia</taxon>
        <taxon>Pirellulales</taxon>
        <taxon>Pirellulaceae</taxon>
        <taxon>Novipirellula</taxon>
    </lineage>
</organism>
<proteinExistence type="predicted"/>
<reference evidence="2 3" key="1">
    <citation type="submission" date="2019-02" db="EMBL/GenBank/DDBJ databases">
        <title>Deep-cultivation of Planctomycetes and their phenomic and genomic characterization uncovers novel biology.</title>
        <authorList>
            <person name="Wiegand S."/>
            <person name="Jogler M."/>
            <person name="Boedeker C."/>
            <person name="Pinto D."/>
            <person name="Vollmers J."/>
            <person name="Rivas-Marin E."/>
            <person name="Kohn T."/>
            <person name="Peeters S.H."/>
            <person name="Heuer A."/>
            <person name="Rast P."/>
            <person name="Oberbeckmann S."/>
            <person name="Bunk B."/>
            <person name="Jeske O."/>
            <person name="Meyerdierks A."/>
            <person name="Storesund J.E."/>
            <person name="Kallscheuer N."/>
            <person name="Luecker S."/>
            <person name="Lage O.M."/>
            <person name="Pohl T."/>
            <person name="Merkel B.J."/>
            <person name="Hornburger P."/>
            <person name="Mueller R.-W."/>
            <person name="Bruemmer F."/>
            <person name="Labrenz M."/>
            <person name="Spormann A.M."/>
            <person name="Op Den Camp H."/>
            <person name="Overmann J."/>
            <person name="Amann R."/>
            <person name="Jetten M.S.M."/>
            <person name="Mascher T."/>
            <person name="Medema M.H."/>
            <person name="Devos D.P."/>
            <person name="Kaster A.-K."/>
            <person name="Ovreas L."/>
            <person name="Rohde M."/>
            <person name="Galperin M.Y."/>
            <person name="Jogler C."/>
        </authorList>
    </citation>
    <scope>NUCLEOTIDE SEQUENCE [LARGE SCALE GENOMIC DNA]</scope>
    <source>
        <strain evidence="2 3">Pla52o</strain>
    </source>
</reference>
<dbReference type="InterPro" id="IPR036291">
    <property type="entry name" value="NAD(P)-bd_dom_sf"/>
</dbReference>
<evidence type="ECO:0000313" key="2">
    <source>
        <dbReference type="EMBL" id="TWU24341.1"/>
    </source>
</evidence>
<dbReference type="OrthoDB" id="9811743at2"/>